<dbReference type="Pfam" id="PF00440">
    <property type="entry name" value="TetR_N"/>
    <property type="match status" value="1"/>
</dbReference>
<reference evidence="4 5" key="1">
    <citation type="submission" date="2023-08" db="EMBL/GenBank/DDBJ databases">
        <title>Phytohabitans sansha sp. nov., isolated from marine sediment.</title>
        <authorList>
            <person name="Zhao Y."/>
            <person name="Yi K."/>
        </authorList>
    </citation>
    <scope>NUCLEOTIDE SEQUENCE [LARGE SCALE GENOMIC DNA]</scope>
    <source>
        <strain evidence="4 5">ZYX-F-186</strain>
    </source>
</reference>
<dbReference type="InterPro" id="IPR009057">
    <property type="entry name" value="Homeodomain-like_sf"/>
</dbReference>
<dbReference type="SUPFAM" id="SSF46689">
    <property type="entry name" value="Homeodomain-like"/>
    <property type="match status" value="1"/>
</dbReference>
<proteinExistence type="predicted"/>
<gene>
    <name evidence="4" type="ORF">RB614_09745</name>
</gene>
<organism evidence="4 5">
    <name type="scientific">Phytohabitans maris</name>
    <dbReference type="NCBI Taxonomy" id="3071409"/>
    <lineage>
        <taxon>Bacteria</taxon>
        <taxon>Bacillati</taxon>
        <taxon>Actinomycetota</taxon>
        <taxon>Actinomycetes</taxon>
        <taxon>Micromonosporales</taxon>
        <taxon>Micromonosporaceae</taxon>
    </lineage>
</organism>
<dbReference type="PROSITE" id="PS50977">
    <property type="entry name" value="HTH_TETR_2"/>
    <property type="match status" value="1"/>
</dbReference>
<evidence type="ECO:0000313" key="4">
    <source>
        <dbReference type="EMBL" id="MDQ7904802.1"/>
    </source>
</evidence>
<keyword evidence="1 2" id="KW-0238">DNA-binding</keyword>
<keyword evidence="5" id="KW-1185">Reference proteome</keyword>
<evidence type="ECO:0000259" key="3">
    <source>
        <dbReference type="PROSITE" id="PS50977"/>
    </source>
</evidence>
<name>A0ABU0ZEM5_9ACTN</name>
<feature type="DNA-binding region" description="H-T-H motif" evidence="2">
    <location>
        <begin position="48"/>
        <end position="67"/>
    </location>
</feature>
<dbReference type="RefSeq" id="WP_308712071.1">
    <property type="nucleotide sequence ID" value="NZ_JAVHUY010000007.1"/>
</dbReference>
<evidence type="ECO:0000256" key="1">
    <source>
        <dbReference type="ARBA" id="ARBA00023125"/>
    </source>
</evidence>
<evidence type="ECO:0000313" key="5">
    <source>
        <dbReference type="Proteomes" id="UP001230908"/>
    </source>
</evidence>
<dbReference type="EMBL" id="JAVHUY010000007">
    <property type="protein sequence ID" value="MDQ7904802.1"/>
    <property type="molecule type" value="Genomic_DNA"/>
</dbReference>
<sequence length="208" mass="22295">MADADPAPLSLGEVRRVIHASPDPRVARTREAIVKALESLETGGTALSVSSLAREAGISRSAFYTHFSGLDELALFILSRAFDEIGAADIELRRTQTLSGAQTARRSLTLLTQHLDRHRALYANVFAAPVSARAHLAAIELFAAETRAILPYTDAAPDAVDAEAVTAFVAAGVMGLLGSWLRGDVVMDADRLVDHLMMFIPAWMAADQ</sequence>
<feature type="domain" description="HTH tetR-type" evidence="3">
    <location>
        <begin position="27"/>
        <end position="85"/>
    </location>
</feature>
<comment type="caution">
    <text evidence="4">The sequence shown here is derived from an EMBL/GenBank/DDBJ whole genome shotgun (WGS) entry which is preliminary data.</text>
</comment>
<dbReference type="PANTHER" id="PTHR43479">
    <property type="entry name" value="ACREF/ENVCD OPERON REPRESSOR-RELATED"/>
    <property type="match status" value="1"/>
</dbReference>
<accession>A0ABU0ZEM5</accession>
<dbReference type="InterPro" id="IPR001647">
    <property type="entry name" value="HTH_TetR"/>
</dbReference>
<dbReference type="InterPro" id="IPR050624">
    <property type="entry name" value="HTH-type_Tx_Regulator"/>
</dbReference>
<protein>
    <submittedName>
        <fullName evidence="4">TetR/AcrR family transcriptional regulator</fullName>
    </submittedName>
</protein>
<dbReference type="PANTHER" id="PTHR43479:SF11">
    <property type="entry name" value="ACREF_ENVCD OPERON REPRESSOR-RELATED"/>
    <property type="match status" value="1"/>
</dbReference>
<evidence type="ECO:0000256" key="2">
    <source>
        <dbReference type="PROSITE-ProRule" id="PRU00335"/>
    </source>
</evidence>
<dbReference type="Gene3D" id="1.10.357.10">
    <property type="entry name" value="Tetracycline Repressor, domain 2"/>
    <property type="match status" value="1"/>
</dbReference>
<dbReference type="Proteomes" id="UP001230908">
    <property type="component" value="Unassembled WGS sequence"/>
</dbReference>